<feature type="active site" description="Proton acceptor" evidence="7">
    <location>
        <position position="19"/>
    </location>
</feature>
<dbReference type="HAMAP" id="MF_00083">
    <property type="entry name" value="Pept_tRNA_hydro_bact"/>
    <property type="match status" value="1"/>
</dbReference>
<accession>A0A7V3N615</accession>
<dbReference type="AlphaFoldDB" id="A0A7V3N615"/>
<gene>
    <name evidence="7" type="primary">pth</name>
    <name evidence="8" type="ORF">ENV41_04815</name>
</gene>
<dbReference type="GO" id="GO:0005737">
    <property type="term" value="C:cytoplasm"/>
    <property type="evidence" value="ECO:0007669"/>
    <property type="project" value="UniProtKB-SubCell"/>
</dbReference>
<comment type="subcellular location">
    <subcellularLocation>
        <location evidence="7">Cytoplasm</location>
    </subcellularLocation>
</comment>
<organism evidence="8">
    <name type="scientific">candidate division CPR3 bacterium</name>
    <dbReference type="NCBI Taxonomy" id="2268181"/>
    <lineage>
        <taxon>Bacteria</taxon>
        <taxon>Bacteria division CPR3</taxon>
    </lineage>
</organism>
<feature type="site" description="Discriminates between blocked and unblocked aminoacyl-tRNA" evidence="7">
    <location>
        <position position="9"/>
    </location>
</feature>
<comment type="subunit">
    <text evidence="7">Monomer.</text>
</comment>
<feature type="binding site" evidence="7">
    <location>
        <position position="50"/>
    </location>
    <ligand>
        <name>tRNA</name>
        <dbReference type="ChEBI" id="CHEBI:17843"/>
    </ligand>
</feature>
<dbReference type="GO" id="GO:0072344">
    <property type="term" value="P:rescue of stalled ribosome"/>
    <property type="evidence" value="ECO:0007669"/>
    <property type="project" value="UniProtKB-UniRule"/>
</dbReference>
<dbReference type="SUPFAM" id="SSF53178">
    <property type="entry name" value="Peptidyl-tRNA hydrolase-like"/>
    <property type="match status" value="1"/>
</dbReference>
<comment type="function">
    <text evidence="7">Hydrolyzes ribosome-free peptidyl-tRNAs (with 1 or more amino acids incorporated), which drop off the ribosome during protein synthesis, or as a result of ribosome stalling.</text>
</comment>
<dbReference type="GO" id="GO:0000049">
    <property type="term" value="F:tRNA binding"/>
    <property type="evidence" value="ECO:0007669"/>
    <property type="project" value="UniProtKB-UniRule"/>
</dbReference>
<comment type="catalytic activity">
    <reaction evidence="7">
        <text>an N-acyl-L-alpha-aminoacyl-tRNA + H2O = an N-acyl-L-amino acid + a tRNA + H(+)</text>
        <dbReference type="Rhea" id="RHEA:54448"/>
        <dbReference type="Rhea" id="RHEA-COMP:10123"/>
        <dbReference type="Rhea" id="RHEA-COMP:13883"/>
        <dbReference type="ChEBI" id="CHEBI:15377"/>
        <dbReference type="ChEBI" id="CHEBI:15378"/>
        <dbReference type="ChEBI" id="CHEBI:59874"/>
        <dbReference type="ChEBI" id="CHEBI:78442"/>
        <dbReference type="ChEBI" id="CHEBI:138191"/>
        <dbReference type="EC" id="3.1.1.29"/>
    </reaction>
</comment>
<sequence length="152" mass="17444">MRLIVGLGNPGKKYEKTRHNIGFRIIDNLKSKIKEQRTNIILFKPQRYMNLSGPEVLKKMNFYRLKPKDLVVIYDDIDLPFGTIRIRHKGSSGGHKGVQSIIDALKAEDFTRVRIGVGRPPENVPAEKYVLEEFNFPQSIIDEAVDKVLKLI</sequence>
<keyword evidence="3 7" id="KW-0378">Hydrolase</keyword>
<dbReference type="Gene3D" id="3.40.50.1470">
    <property type="entry name" value="Peptidyl-tRNA hydrolase"/>
    <property type="match status" value="1"/>
</dbReference>
<feature type="binding site" evidence="7">
    <location>
        <position position="14"/>
    </location>
    <ligand>
        <name>tRNA</name>
        <dbReference type="ChEBI" id="CHEBI:17843"/>
    </ligand>
</feature>
<evidence type="ECO:0000256" key="6">
    <source>
        <dbReference type="ARBA" id="ARBA00050038"/>
    </source>
</evidence>
<evidence type="ECO:0000256" key="7">
    <source>
        <dbReference type="HAMAP-Rule" id="MF_00083"/>
    </source>
</evidence>
<keyword evidence="2 7" id="KW-0820">tRNA-binding</keyword>
<feature type="binding site" evidence="7">
    <location>
        <position position="48"/>
    </location>
    <ligand>
        <name>tRNA</name>
        <dbReference type="ChEBI" id="CHEBI:17843"/>
    </ligand>
</feature>
<comment type="function">
    <text evidence="7">Catalyzes the release of premature peptidyl moieties from peptidyl-tRNA molecules trapped in stalled 50S ribosomal subunits, and thus maintains levels of free tRNAs and 50S ribosomes.</text>
</comment>
<dbReference type="GO" id="GO:0004045">
    <property type="term" value="F:peptidyl-tRNA hydrolase activity"/>
    <property type="evidence" value="ECO:0007669"/>
    <property type="project" value="UniProtKB-UniRule"/>
</dbReference>
<evidence type="ECO:0000256" key="3">
    <source>
        <dbReference type="ARBA" id="ARBA00022801"/>
    </source>
</evidence>
<dbReference type="PANTHER" id="PTHR17224:SF1">
    <property type="entry name" value="PEPTIDYL-TRNA HYDROLASE"/>
    <property type="match status" value="1"/>
</dbReference>
<comment type="caution">
    <text evidence="8">The sequence shown here is derived from an EMBL/GenBank/DDBJ whole genome shotgun (WGS) entry which is preliminary data.</text>
</comment>
<proteinExistence type="inferred from homology"/>
<dbReference type="EMBL" id="DTGG01000149">
    <property type="protein sequence ID" value="HFZ09432.1"/>
    <property type="molecule type" value="Genomic_DNA"/>
</dbReference>
<protein>
    <recommendedName>
        <fullName evidence="6 7">Peptidyl-tRNA hydrolase</fullName>
        <shortName evidence="7">Pth</shortName>
        <ecNumber evidence="1 7">3.1.1.29</ecNumber>
    </recommendedName>
</protein>
<dbReference type="InterPro" id="IPR001328">
    <property type="entry name" value="Pept_tRNA_hydro"/>
</dbReference>
<comment type="similarity">
    <text evidence="5 7">Belongs to the PTH family.</text>
</comment>
<dbReference type="CDD" id="cd00462">
    <property type="entry name" value="PTH"/>
    <property type="match status" value="1"/>
</dbReference>
<dbReference type="EC" id="3.1.1.29" evidence="1 7"/>
<dbReference type="PROSITE" id="PS01195">
    <property type="entry name" value="PEPT_TRNA_HYDROL_1"/>
    <property type="match status" value="1"/>
</dbReference>
<dbReference type="InterPro" id="IPR018171">
    <property type="entry name" value="Pept_tRNA_hydro_CS"/>
</dbReference>
<evidence type="ECO:0000313" key="8">
    <source>
        <dbReference type="EMBL" id="HFZ09432.1"/>
    </source>
</evidence>
<reference evidence="8" key="1">
    <citation type="journal article" date="2020" name="mSystems">
        <title>Genome- and Community-Level Interaction Insights into Carbon Utilization and Element Cycling Functions of Hydrothermarchaeota in Hydrothermal Sediment.</title>
        <authorList>
            <person name="Zhou Z."/>
            <person name="Liu Y."/>
            <person name="Xu W."/>
            <person name="Pan J."/>
            <person name="Luo Z.H."/>
            <person name="Li M."/>
        </authorList>
    </citation>
    <scope>NUCLEOTIDE SEQUENCE [LARGE SCALE GENOMIC DNA]</scope>
    <source>
        <strain evidence="8">SpSt-757</strain>
    </source>
</reference>
<comment type="caution">
    <text evidence="7">Lacks conserved residue(s) required for the propagation of feature annotation.</text>
</comment>
<evidence type="ECO:0000256" key="1">
    <source>
        <dbReference type="ARBA" id="ARBA00013260"/>
    </source>
</evidence>
<feature type="site" description="Stabilizes the basic form of H active site to accept a proton" evidence="7">
    <location>
        <position position="75"/>
    </location>
</feature>
<dbReference type="Pfam" id="PF01195">
    <property type="entry name" value="Pept_tRNA_hydro"/>
    <property type="match status" value="1"/>
</dbReference>
<name>A0A7V3N615_UNCC3</name>
<keyword evidence="7" id="KW-0963">Cytoplasm</keyword>
<evidence type="ECO:0000256" key="5">
    <source>
        <dbReference type="ARBA" id="ARBA00038063"/>
    </source>
</evidence>
<dbReference type="InterPro" id="IPR036416">
    <property type="entry name" value="Pept_tRNA_hydro_sf"/>
</dbReference>
<dbReference type="PANTHER" id="PTHR17224">
    <property type="entry name" value="PEPTIDYL-TRNA HYDROLASE"/>
    <property type="match status" value="1"/>
</dbReference>
<dbReference type="GO" id="GO:0006515">
    <property type="term" value="P:protein quality control for misfolded or incompletely synthesized proteins"/>
    <property type="evidence" value="ECO:0007669"/>
    <property type="project" value="UniProtKB-UniRule"/>
</dbReference>
<evidence type="ECO:0000256" key="4">
    <source>
        <dbReference type="ARBA" id="ARBA00022884"/>
    </source>
</evidence>
<keyword evidence="4 7" id="KW-0694">RNA-binding</keyword>
<dbReference type="NCBIfam" id="TIGR00447">
    <property type="entry name" value="pth"/>
    <property type="match status" value="1"/>
</dbReference>
<evidence type="ECO:0000256" key="2">
    <source>
        <dbReference type="ARBA" id="ARBA00022555"/>
    </source>
</evidence>